<dbReference type="Pfam" id="PF04712">
    <property type="entry name" value="Radial_spoke"/>
    <property type="match status" value="1"/>
</dbReference>
<dbReference type="GO" id="GO:0001534">
    <property type="term" value="C:radial spoke"/>
    <property type="evidence" value="ECO:0007669"/>
    <property type="project" value="InterPro"/>
</dbReference>
<evidence type="ECO:0000313" key="7">
    <source>
        <dbReference type="EMBL" id="KFM57188.1"/>
    </source>
</evidence>
<dbReference type="InterPro" id="IPR006802">
    <property type="entry name" value="Radial_spoke"/>
</dbReference>
<evidence type="ECO:0000256" key="6">
    <source>
        <dbReference type="SAM" id="MobiDB-lite"/>
    </source>
</evidence>
<dbReference type="PANTHER" id="PTHR13159">
    <property type="entry name" value="RADIAL SPOKEHEAD-RELATED"/>
    <property type="match status" value="1"/>
</dbReference>
<proteinExistence type="predicted"/>
<dbReference type="EMBL" id="KK112253">
    <property type="protein sequence ID" value="KFM57188.1"/>
    <property type="molecule type" value="Genomic_DNA"/>
</dbReference>
<name>A0A087SWE9_STEMI</name>
<evidence type="ECO:0000256" key="5">
    <source>
        <dbReference type="ARBA" id="ARBA00023273"/>
    </source>
</evidence>
<feature type="region of interest" description="Disordered" evidence="6">
    <location>
        <begin position="76"/>
        <end position="136"/>
    </location>
</feature>
<dbReference type="OrthoDB" id="272202at2759"/>
<dbReference type="OMA" id="EVEYKAG"/>
<protein>
    <submittedName>
        <fullName evidence="7">Radial spoke head protein 6-like protein</fullName>
    </submittedName>
</protein>
<evidence type="ECO:0000256" key="4">
    <source>
        <dbReference type="ARBA" id="ARBA00023212"/>
    </source>
</evidence>
<evidence type="ECO:0000256" key="3">
    <source>
        <dbReference type="ARBA" id="ARBA00023069"/>
    </source>
</evidence>
<evidence type="ECO:0000313" key="8">
    <source>
        <dbReference type="Proteomes" id="UP000054359"/>
    </source>
</evidence>
<dbReference type="Proteomes" id="UP000054359">
    <property type="component" value="Unassembled WGS sequence"/>
</dbReference>
<sequence length="136" mass="15621">MNVRGIGKLQPWIVNLSSKLATEMALLIVKSNIWPGAFTFYDGKQFENLYIGYGYKFSVYHYAPVLPVTTEVEYKAGSEILEPEDEEEPEPEEAEEKREDDTGEDEEGDTKENAEDEEETKEEEEEAQEEAEEKDD</sequence>
<dbReference type="GO" id="GO:0035082">
    <property type="term" value="P:axoneme assembly"/>
    <property type="evidence" value="ECO:0007669"/>
    <property type="project" value="TreeGrafter"/>
</dbReference>
<dbReference type="STRING" id="407821.A0A087SWE9"/>
<feature type="non-terminal residue" evidence="7">
    <location>
        <position position="136"/>
    </location>
</feature>
<feature type="compositionally biased region" description="Acidic residues" evidence="6">
    <location>
        <begin position="81"/>
        <end position="94"/>
    </location>
</feature>
<dbReference type="AlphaFoldDB" id="A0A087SWE9"/>
<keyword evidence="4" id="KW-0206">Cytoskeleton</keyword>
<accession>A0A087SWE9</accession>
<organism evidence="7 8">
    <name type="scientific">Stegodyphus mimosarum</name>
    <name type="common">African social velvet spider</name>
    <dbReference type="NCBI Taxonomy" id="407821"/>
    <lineage>
        <taxon>Eukaryota</taxon>
        <taxon>Metazoa</taxon>
        <taxon>Ecdysozoa</taxon>
        <taxon>Arthropoda</taxon>
        <taxon>Chelicerata</taxon>
        <taxon>Arachnida</taxon>
        <taxon>Araneae</taxon>
        <taxon>Araneomorphae</taxon>
        <taxon>Entelegynae</taxon>
        <taxon>Eresoidea</taxon>
        <taxon>Eresidae</taxon>
        <taxon>Stegodyphus</taxon>
    </lineage>
</organism>
<gene>
    <name evidence="7" type="ORF">X975_09309</name>
</gene>
<feature type="compositionally biased region" description="Acidic residues" evidence="6">
    <location>
        <begin position="101"/>
        <end position="136"/>
    </location>
</feature>
<reference evidence="7 8" key="1">
    <citation type="submission" date="2013-11" db="EMBL/GenBank/DDBJ databases">
        <title>Genome sequencing of Stegodyphus mimosarum.</title>
        <authorList>
            <person name="Bechsgaard J."/>
        </authorList>
    </citation>
    <scope>NUCLEOTIDE SEQUENCE [LARGE SCALE GENOMIC DNA]</scope>
</reference>
<keyword evidence="3" id="KW-0969">Cilium</keyword>
<evidence type="ECO:0000256" key="2">
    <source>
        <dbReference type="ARBA" id="ARBA00022490"/>
    </source>
</evidence>
<keyword evidence="5" id="KW-0966">Cell projection</keyword>
<evidence type="ECO:0000256" key="1">
    <source>
        <dbReference type="ARBA" id="ARBA00004430"/>
    </source>
</evidence>
<dbReference type="PANTHER" id="PTHR13159:SF0">
    <property type="entry name" value="RADIAL SPOKE HEAD 6 HOMOLOG A"/>
    <property type="match status" value="1"/>
</dbReference>
<keyword evidence="2" id="KW-0963">Cytoplasm</keyword>
<comment type="subcellular location">
    <subcellularLocation>
        <location evidence="1">Cytoplasm</location>
        <location evidence="1">Cytoskeleton</location>
        <location evidence="1">Cilium axoneme</location>
    </subcellularLocation>
</comment>
<dbReference type="GO" id="GO:0060294">
    <property type="term" value="P:cilium movement involved in cell motility"/>
    <property type="evidence" value="ECO:0007669"/>
    <property type="project" value="InterPro"/>
</dbReference>
<keyword evidence="8" id="KW-1185">Reference proteome</keyword>